<dbReference type="PANTHER" id="PTHR21143">
    <property type="entry name" value="INVERTEBRATE GUSTATORY RECEPTOR"/>
    <property type="match status" value="1"/>
</dbReference>
<dbReference type="RefSeq" id="XP_036669908.3">
    <property type="nucleotide sequence ID" value="XM_036814013.3"/>
</dbReference>
<sequence length="431" mass="48338">MEISQPSIGIFYISKVLALAPYATRRNSKGQVEIGRSWVFTVYSATFTVVMVFLTYRGLLFDANSEIPVRASFRMKSATSKVVTALDVSVVVMAIVSGVYCGLFSLNDTLELNARLNRIDNTLNGYNNFRRDRWRALSMAAVSLVAISLLVGLDVGTWMRLAQDMKIAQSDTELNVHWYIPFYGLYFILTGLQVNFANTAYGLGRRFRRLNRMLSSSFLGENNTSSAVKPQMVSTVKNISLNRPAMPSALHASLTKLNSETLPIESAAKNRSLLLKSLADSHESLGKCVHLLSNSFGVAVLFILVSCLLHLVATAYFLFLELLSKRDNGYLWVQMLWICFHFLRLLMVVEPCHLAARESRKTIQIVCEIERKVHEPILAEAVKKFWQQLLVVDADFSACGLCRVNRTILTSFSSAIATYLVILIQFQRTNG</sequence>
<comment type="subcellular location">
    <subcellularLocation>
        <location evidence="1 8">Cell membrane</location>
        <topology evidence="1 8">Multi-pass membrane protein</topology>
    </subcellularLocation>
</comment>
<feature type="transmembrane region" description="Helical" evidence="8">
    <location>
        <begin position="331"/>
        <end position="349"/>
    </location>
</feature>
<evidence type="ECO:0000256" key="5">
    <source>
        <dbReference type="ARBA" id="ARBA00023136"/>
    </source>
</evidence>
<feature type="transmembrane region" description="Helical" evidence="8">
    <location>
        <begin position="82"/>
        <end position="106"/>
    </location>
</feature>
<reference evidence="10" key="1">
    <citation type="submission" date="2025-08" db="UniProtKB">
        <authorList>
            <consortium name="RefSeq"/>
        </authorList>
    </citation>
    <scope>IDENTIFICATION</scope>
</reference>
<dbReference type="PANTHER" id="PTHR21143:SF123">
    <property type="entry name" value="GUSTATORY RECEPTOR FOR SUGAR TASTE 43A-RELATED"/>
    <property type="match status" value="1"/>
</dbReference>
<keyword evidence="4 8" id="KW-1133">Transmembrane helix</keyword>
<comment type="caution">
    <text evidence="8">Lacks conserved residue(s) required for the propagation of feature annotation.</text>
</comment>
<dbReference type="InterPro" id="IPR013604">
    <property type="entry name" value="7TM_chemorcpt"/>
</dbReference>
<feature type="transmembrane region" description="Helical" evidence="8">
    <location>
        <begin position="36"/>
        <end position="56"/>
    </location>
</feature>
<keyword evidence="9" id="KW-1185">Reference proteome</keyword>
<dbReference type="AlphaFoldDB" id="A0AB40A286"/>
<accession>A0AB40A286</accession>
<dbReference type="GO" id="GO:0007635">
    <property type="term" value="P:chemosensory behavior"/>
    <property type="evidence" value="ECO:0007669"/>
    <property type="project" value="TreeGrafter"/>
</dbReference>
<evidence type="ECO:0000313" key="10">
    <source>
        <dbReference type="RefSeq" id="XP_036669908.3"/>
    </source>
</evidence>
<keyword evidence="6 8" id="KW-0675">Receptor</keyword>
<keyword evidence="7 8" id="KW-0807">Transducer</keyword>
<dbReference type="GO" id="GO:0030425">
    <property type="term" value="C:dendrite"/>
    <property type="evidence" value="ECO:0007669"/>
    <property type="project" value="TreeGrafter"/>
</dbReference>
<evidence type="ECO:0000256" key="4">
    <source>
        <dbReference type="ARBA" id="ARBA00022989"/>
    </source>
</evidence>
<evidence type="ECO:0000256" key="1">
    <source>
        <dbReference type="ARBA" id="ARBA00004651"/>
    </source>
</evidence>
<dbReference type="GeneID" id="108018189"/>
<evidence type="ECO:0000256" key="2">
    <source>
        <dbReference type="ARBA" id="ARBA00022475"/>
    </source>
</evidence>
<dbReference type="Pfam" id="PF08395">
    <property type="entry name" value="7tm_7"/>
    <property type="match status" value="1"/>
</dbReference>
<feature type="transmembrane region" description="Helical" evidence="8">
    <location>
        <begin position="178"/>
        <end position="203"/>
    </location>
</feature>
<evidence type="ECO:0000313" key="9">
    <source>
        <dbReference type="Proteomes" id="UP001652628"/>
    </source>
</evidence>
<name>A0AB40A286_DROSZ</name>
<protein>
    <recommendedName>
        <fullName evidence="8">Gustatory receptor</fullName>
    </recommendedName>
</protein>
<dbReference type="GO" id="GO:0043025">
    <property type="term" value="C:neuronal cell body"/>
    <property type="evidence" value="ECO:0007669"/>
    <property type="project" value="TreeGrafter"/>
</dbReference>
<gene>
    <name evidence="10" type="primary">Gr43a</name>
</gene>
<feature type="transmembrane region" description="Helical" evidence="8">
    <location>
        <begin position="296"/>
        <end position="319"/>
    </location>
</feature>
<dbReference type="Proteomes" id="UP001652628">
    <property type="component" value="Chromosome 2R"/>
</dbReference>
<proteinExistence type="inferred from homology"/>
<comment type="function">
    <text evidence="8">Gustatory receptor which mediates acceptance or avoidance behavior, depending on its substrates.</text>
</comment>
<dbReference type="GO" id="GO:0030424">
    <property type="term" value="C:axon"/>
    <property type="evidence" value="ECO:0007669"/>
    <property type="project" value="TreeGrafter"/>
</dbReference>
<organism evidence="9 10">
    <name type="scientific">Drosophila suzukii</name>
    <name type="common">Spotted-wing drosophila fruit fly</name>
    <dbReference type="NCBI Taxonomy" id="28584"/>
    <lineage>
        <taxon>Eukaryota</taxon>
        <taxon>Metazoa</taxon>
        <taxon>Ecdysozoa</taxon>
        <taxon>Arthropoda</taxon>
        <taxon>Hexapoda</taxon>
        <taxon>Insecta</taxon>
        <taxon>Pterygota</taxon>
        <taxon>Neoptera</taxon>
        <taxon>Endopterygota</taxon>
        <taxon>Diptera</taxon>
        <taxon>Brachycera</taxon>
        <taxon>Muscomorpha</taxon>
        <taxon>Ephydroidea</taxon>
        <taxon>Drosophilidae</taxon>
        <taxon>Drosophila</taxon>
        <taxon>Sophophora</taxon>
    </lineage>
</organism>
<dbReference type="GO" id="GO:0007165">
    <property type="term" value="P:signal transduction"/>
    <property type="evidence" value="ECO:0007669"/>
    <property type="project" value="UniProtKB-KW"/>
</dbReference>
<dbReference type="GO" id="GO:0008049">
    <property type="term" value="P:male courtship behavior"/>
    <property type="evidence" value="ECO:0007669"/>
    <property type="project" value="TreeGrafter"/>
</dbReference>
<evidence type="ECO:0000256" key="7">
    <source>
        <dbReference type="ARBA" id="ARBA00023224"/>
    </source>
</evidence>
<evidence type="ECO:0000256" key="8">
    <source>
        <dbReference type="RuleBase" id="RU363108"/>
    </source>
</evidence>
<dbReference type="GO" id="GO:0050909">
    <property type="term" value="P:sensory perception of taste"/>
    <property type="evidence" value="ECO:0007669"/>
    <property type="project" value="InterPro"/>
</dbReference>
<keyword evidence="2 8" id="KW-1003">Cell membrane</keyword>
<evidence type="ECO:0000256" key="3">
    <source>
        <dbReference type="ARBA" id="ARBA00022692"/>
    </source>
</evidence>
<comment type="similarity">
    <text evidence="8">Belongs to the insect chemoreceptor superfamily. Gustatory receptor (GR) family.</text>
</comment>
<evidence type="ECO:0000256" key="6">
    <source>
        <dbReference type="ARBA" id="ARBA00023170"/>
    </source>
</evidence>
<keyword evidence="5 8" id="KW-0472">Membrane</keyword>
<dbReference type="GO" id="GO:0005886">
    <property type="term" value="C:plasma membrane"/>
    <property type="evidence" value="ECO:0007669"/>
    <property type="project" value="UniProtKB-SubCell"/>
</dbReference>
<feature type="transmembrane region" description="Helical" evidence="8">
    <location>
        <begin position="136"/>
        <end position="158"/>
    </location>
</feature>
<keyword evidence="3 8" id="KW-0812">Transmembrane</keyword>